<reference evidence="2 3" key="1">
    <citation type="submission" date="2024-05" db="EMBL/GenBank/DDBJ databases">
        <authorList>
            <person name="Wallberg A."/>
        </authorList>
    </citation>
    <scope>NUCLEOTIDE SEQUENCE [LARGE SCALE GENOMIC DNA]</scope>
</reference>
<dbReference type="InterPro" id="IPR036691">
    <property type="entry name" value="Endo/exonu/phosph_ase_sf"/>
</dbReference>
<name>A0AAV2SSL8_MEGNR</name>
<protein>
    <recommendedName>
        <fullName evidence="1">Endonuclease/exonuclease/phosphatase domain-containing protein</fullName>
    </recommendedName>
</protein>
<dbReference type="PANTHER" id="PTHR33395">
    <property type="entry name" value="TRANSCRIPTASE, PUTATIVE-RELATED-RELATED"/>
    <property type="match status" value="1"/>
</dbReference>
<gene>
    <name evidence="2" type="ORF">MNOR_LOCUS40402</name>
</gene>
<feature type="non-terminal residue" evidence="2">
    <location>
        <position position="223"/>
    </location>
</feature>
<dbReference type="Gene3D" id="3.60.10.10">
    <property type="entry name" value="Endonuclease/exonuclease/phosphatase"/>
    <property type="match status" value="1"/>
</dbReference>
<accession>A0AAV2SSL8</accession>
<dbReference type="InterPro" id="IPR005135">
    <property type="entry name" value="Endo/exonuclease/phosphatase"/>
</dbReference>
<sequence>MEKLKLTYDIAGDNRLLIFGDFNVPKIDWTNMNPLQGASRVERLMLEVANDCFLHQHVRENTRYRNMQSSLLDLIFTREEGDMKNIEVLCPLGKSDHGTVTGHFVSEWKTRAEPKPRKMYHKGNYEKINEELNQIDWEAVFEGKSEQEAWDIFKKELEVLVEKYVPFASPRDYNEPWMNKPIMKMWRKKYIAWKTYTERKEHDRYEEYKREANKLKKQVRKAK</sequence>
<keyword evidence="3" id="KW-1185">Reference proteome</keyword>
<feature type="domain" description="Endonuclease/exonuclease/phosphatase" evidence="1">
    <location>
        <begin position="13"/>
        <end position="100"/>
    </location>
</feature>
<dbReference type="Pfam" id="PF14529">
    <property type="entry name" value="Exo_endo_phos_2"/>
    <property type="match status" value="1"/>
</dbReference>
<dbReference type="GO" id="GO:0031012">
    <property type="term" value="C:extracellular matrix"/>
    <property type="evidence" value="ECO:0007669"/>
    <property type="project" value="TreeGrafter"/>
</dbReference>
<comment type="caution">
    <text evidence="2">The sequence shown here is derived from an EMBL/GenBank/DDBJ whole genome shotgun (WGS) entry which is preliminary data.</text>
</comment>
<dbReference type="GO" id="GO:0007508">
    <property type="term" value="P:larval heart development"/>
    <property type="evidence" value="ECO:0007669"/>
    <property type="project" value="TreeGrafter"/>
</dbReference>
<evidence type="ECO:0000313" key="3">
    <source>
        <dbReference type="Proteomes" id="UP001497623"/>
    </source>
</evidence>
<dbReference type="PANTHER" id="PTHR33395:SF22">
    <property type="entry name" value="REVERSE TRANSCRIPTASE DOMAIN-CONTAINING PROTEIN"/>
    <property type="match status" value="1"/>
</dbReference>
<dbReference type="AlphaFoldDB" id="A0AAV2SSL8"/>
<dbReference type="EMBL" id="CAXKWB010122504">
    <property type="protein sequence ID" value="CAL4237792.1"/>
    <property type="molecule type" value="Genomic_DNA"/>
</dbReference>
<evidence type="ECO:0000259" key="1">
    <source>
        <dbReference type="Pfam" id="PF14529"/>
    </source>
</evidence>
<evidence type="ECO:0000313" key="2">
    <source>
        <dbReference type="EMBL" id="CAL4237792.1"/>
    </source>
</evidence>
<dbReference type="GO" id="GO:0061343">
    <property type="term" value="P:cell adhesion involved in heart morphogenesis"/>
    <property type="evidence" value="ECO:0007669"/>
    <property type="project" value="TreeGrafter"/>
</dbReference>
<dbReference type="Proteomes" id="UP001497623">
    <property type="component" value="Unassembled WGS sequence"/>
</dbReference>
<dbReference type="GO" id="GO:0003824">
    <property type="term" value="F:catalytic activity"/>
    <property type="evidence" value="ECO:0007669"/>
    <property type="project" value="InterPro"/>
</dbReference>
<proteinExistence type="predicted"/>
<dbReference type="SUPFAM" id="SSF56219">
    <property type="entry name" value="DNase I-like"/>
    <property type="match status" value="1"/>
</dbReference>
<organism evidence="2 3">
    <name type="scientific">Meganyctiphanes norvegica</name>
    <name type="common">Northern krill</name>
    <name type="synonym">Thysanopoda norvegica</name>
    <dbReference type="NCBI Taxonomy" id="48144"/>
    <lineage>
        <taxon>Eukaryota</taxon>
        <taxon>Metazoa</taxon>
        <taxon>Ecdysozoa</taxon>
        <taxon>Arthropoda</taxon>
        <taxon>Crustacea</taxon>
        <taxon>Multicrustacea</taxon>
        <taxon>Malacostraca</taxon>
        <taxon>Eumalacostraca</taxon>
        <taxon>Eucarida</taxon>
        <taxon>Euphausiacea</taxon>
        <taxon>Euphausiidae</taxon>
        <taxon>Meganyctiphanes</taxon>
    </lineage>
</organism>